<protein>
    <submittedName>
        <fullName evidence="2">Putative retrovirus-related Pol polyprotein from transposon TNT 1-94</fullName>
    </submittedName>
</protein>
<reference evidence="2" key="1">
    <citation type="journal article" date="2019" name="Sci. Rep.">
        <title>Draft genome of Tanacetum cinerariifolium, the natural source of mosquito coil.</title>
        <authorList>
            <person name="Yamashiro T."/>
            <person name="Shiraishi A."/>
            <person name="Satake H."/>
            <person name="Nakayama K."/>
        </authorList>
    </citation>
    <scope>NUCLEOTIDE SEQUENCE</scope>
</reference>
<feature type="compositionally biased region" description="Basic and acidic residues" evidence="1">
    <location>
        <begin position="13"/>
        <end position="32"/>
    </location>
</feature>
<evidence type="ECO:0000256" key="1">
    <source>
        <dbReference type="SAM" id="MobiDB-lite"/>
    </source>
</evidence>
<sequence>MNEGSKNSGNFEDSGRSNEEYSKDGESSKDGGSETPYVRRSNRESRDPVRYSPSANYLQLTENGKPESYSEALSSKESVQWKKDIIKEMVSLEKNQMCTLVRISAGKKSSQRLWMFKVKEERNGRKRYTKSSIHLAKNLKVAQLQVNPDSTIARVSRSCRSDSVG</sequence>
<dbReference type="EMBL" id="BKCJ010245091">
    <property type="protein sequence ID" value="GEZ14054.1"/>
    <property type="molecule type" value="Genomic_DNA"/>
</dbReference>
<organism evidence="2">
    <name type="scientific">Tanacetum cinerariifolium</name>
    <name type="common">Dalmatian daisy</name>
    <name type="synonym">Chrysanthemum cinerariifolium</name>
    <dbReference type="NCBI Taxonomy" id="118510"/>
    <lineage>
        <taxon>Eukaryota</taxon>
        <taxon>Viridiplantae</taxon>
        <taxon>Streptophyta</taxon>
        <taxon>Embryophyta</taxon>
        <taxon>Tracheophyta</taxon>
        <taxon>Spermatophyta</taxon>
        <taxon>Magnoliopsida</taxon>
        <taxon>eudicotyledons</taxon>
        <taxon>Gunneridae</taxon>
        <taxon>Pentapetalae</taxon>
        <taxon>asterids</taxon>
        <taxon>campanulids</taxon>
        <taxon>Asterales</taxon>
        <taxon>Asteraceae</taxon>
        <taxon>Asteroideae</taxon>
        <taxon>Anthemideae</taxon>
        <taxon>Anthemidinae</taxon>
        <taxon>Tanacetum</taxon>
    </lineage>
</organism>
<accession>A0A699I2T7</accession>
<evidence type="ECO:0000313" key="2">
    <source>
        <dbReference type="EMBL" id="GEZ14054.1"/>
    </source>
</evidence>
<comment type="caution">
    <text evidence="2">The sequence shown here is derived from an EMBL/GenBank/DDBJ whole genome shotgun (WGS) entry which is preliminary data.</text>
</comment>
<dbReference type="AlphaFoldDB" id="A0A699I2T7"/>
<name>A0A699I2T7_TANCI</name>
<feature type="region of interest" description="Disordered" evidence="1">
    <location>
        <begin position="1"/>
        <end position="74"/>
    </location>
</feature>
<gene>
    <name evidence="2" type="ORF">Tci_486027</name>
</gene>
<proteinExistence type="predicted"/>
<feature type="compositionally biased region" description="Polar residues" evidence="1">
    <location>
        <begin position="53"/>
        <end position="62"/>
    </location>
</feature>
<feature type="compositionally biased region" description="Polar residues" evidence="1">
    <location>
        <begin position="1"/>
        <end position="11"/>
    </location>
</feature>